<dbReference type="PRINTS" id="PR00685">
    <property type="entry name" value="TIFACTORIIB"/>
</dbReference>
<evidence type="ECO:0000256" key="6">
    <source>
        <dbReference type="ARBA" id="ARBA00053882"/>
    </source>
</evidence>
<dbReference type="GO" id="GO:0070897">
    <property type="term" value="P:transcription preinitiation complex assembly"/>
    <property type="evidence" value="ECO:0007669"/>
    <property type="project" value="InterPro"/>
</dbReference>
<gene>
    <name evidence="8" type="primary">GTF2B</name>
    <name evidence="8" type="synonym">SUA7</name>
    <name evidence="8" type="synonym">tfb</name>
    <name evidence="8" type="synonym">TFIIB</name>
</gene>
<comment type="function">
    <text evidence="6">Stabilizes TBP binding to an archaeal box-A promoter. Also responsible for recruiting RNA polymerase II to the pre-initiation complex (DNA-TBP-TFIIB).</text>
</comment>
<keyword evidence="8" id="KW-0648">Protein biosynthesis</keyword>
<evidence type="ECO:0000259" key="7">
    <source>
        <dbReference type="SMART" id="SM00385"/>
    </source>
</evidence>
<feature type="domain" description="Cyclin-like" evidence="7">
    <location>
        <begin position="10"/>
        <end position="91"/>
    </location>
</feature>
<dbReference type="GO" id="GO:0017025">
    <property type="term" value="F:TBP-class protein binding"/>
    <property type="evidence" value="ECO:0007669"/>
    <property type="project" value="InterPro"/>
</dbReference>
<dbReference type="CDD" id="cd20550">
    <property type="entry name" value="CYCLIN_TFIIB_archaea_like_rpt2"/>
    <property type="match status" value="1"/>
</dbReference>
<comment type="similarity">
    <text evidence="1">Belongs to the TFIIB family.</text>
</comment>
<evidence type="ECO:0000313" key="8">
    <source>
        <dbReference type="EMBL" id="AIE98726.1"/>
    </source>
</evidence>
<keyword evidence="8" id="KW-0396">Initiation factor</keyword>
<evidence type="ECO:0000256" key="4">
    <source>
        <dbReference type="ARBA" id="ARBA00023015"/>
    </source>
</evidence>
<evidence type="ECO:0000256" key="2">
    <source>
        <dbReference type="ARBA" id="ARBA00013932"/>
    </source>
</evidence>
<dbReference type="Pfam" id="PF00382">
    <property type="entry name" value="TFIIB"/>
    <property type="match status" value="1"/>
</dbReference>
<evidence type="ECO:0000256" key="1">
    <source>
        <dbReference type="ARBA" id="ARBA00010857"/>
    </source>
</evidence>
<dbReference type="AlphaFoldDB" id="A0A075G9V3"/>
<reference evidence="8" key="1">
    <citation type="journal article" date="2014" name="Genome Biol. Evol.">
        <title>Pangenome evidence for extensive interdomain horizontal transfer affecting lineage core and shell genes in uncultured planktonic thaumarchaeota and euryarchaeota.</title>
        <authorList>
            <person name="Deschamps P."/>
            <person name="Zivanovic Y."/>
            <person name="Moreira D."/>
            <person name="Rodriguez-Valera F."/>
            <person name="Lopez-Garcia P."/>
        </authorList>
    </citation>
    <scope>NUCLEOTIDE SEQUENCE</scope>
</reference>
<keyword evidence="3" id="KW-0677">Repeat</keyword>
<dbReference type="InterPro" id="IPR000812">
    <property type="entry name" value="TFIIB"/>
</dbReference>
<sequence length="99" mass="10887">MKIMPTGPEDYISRFCSGLGLDAEVEAKAYELIKAAQEKELTSGRGPTGIAASIIYIASVLCGKRRTQREVAEVAGVTEVTIRNRYKELIQNLNIELDI</sequence>
<dbReference type="GO" id="GO:0003743">
    <property type="term" value="F:translation initiation factor activity"/>
    <property type="evidence" value="ECO:0007669"/>
    <property type="project" value="UniProtKB-KW"/>
</dbReference>
<dbReference type="PANTHER" id="PTHR11618:SF13">
    <property type="entry name" value="TRANSCRIPTION INITIATION FACTOR IIB"/>
    <property type="match status" value="1"/>
</dbReference>
<proteinExistence type="inferred from homology"/>
<dbReference type="InterPro" id="IPR013763">
    <property type="entry name" value="Cyclin-like_dom"/>
</dbReference>
<name>A0A075G9V3_9EURY</name>
<evidence type="ECO:0000256" key="5">
    <source>
        <dbReference type="ARBA" id="ARBA00023163"/>
    </source>
</evidence>
<dbReference type="InterPro" id="IPR036915">
    <property type="entry name" value="Cyclin-like_sf"/>
</dbReference>
<evidence type="ECO:0000256" key="3">
    <source>
        <dbReference type="ARBA" id="ARBA00022737"/>
    </source>
</evidence>
<dbReference type="PANTHER" id="PTHR11618">
    <property type="entry name" value="TRANSCRIPTION INITIATION FACTOR IIB-RELATED"/>
    <property type="match status" value="1"/>
</dbReference>
<accession>A0A075G9V3</accession>
<dbReference type="FunFam" id="1.10.472.10:FF:000023">
    <property type="entry name" value="Transcription initiation factor IIB"/>
    <property type="match status" value="1"/>
</dbReference>
<keyword evidence="4" id="KW-0805">Transcription regulation</keyword>
<dbReference type="EMBL" id="KF900542">
    <property type="protein sequence ID" value="AIE98726.1"/>
    <property type="molecule type" value="Genomic_DNA"/>
</dbReference>
<organism evidence="8">
    <name type="scientific">uncultured marine group II/III euryarchaeote KM3_07_G11</name>
    <dbReference type="NCBI Taxonomy" id="1457840"/>
    <lineage>
        <taxon>Archaea</taxon>
        <taxon>Methanobacteriati</taxon>
        <taxon>Methanobacteriota</taxon>
        <taxon>environmental samples</taxon>
    </lineage>
</organism>
<dbReference type="InterPro" id="IPR013150">
    <property type="entry name" value="TFIIB_cyclin"/>
</dbReference>
<protein>
    <recommendedName>
        <fullName evidence="2">Transcription initiation factor IIB</fullName>
    </recommendedName>
</protein>
<dbReference type="GO" id="GO:0097550">
    <property type="term" value="C:transcription preinitiation complex"/>
    <property type="evidence" value="ECO:0007669"/>
    <property type="project" value="TreeGrafter"/>
</dbReference>
<dbReference type="SMART" id="SM00385">
    <property type="entry name" value="CYCLIN"/>
    <property type="match status" value="1"/>
</dbReference>
<dbReference type="SUPFAM" id="SSF47954">
    <property type="entry name" value="Cyclin-like"/>
    <property type="match status" value="1"/>
</dbReference>
<dbReference type="Gene3D" id="1.10.472.10">
    <property type="entry name" value="Cyclin-like"/>
    <property type="match status" value="1"/>
</dbReference>
<keyword evidence="5" id="KW-0804">Transcription</keyword>